<gene>
    <name evidence="4" type="ORF">J0911_19320</name>
</gene>
<feature type="transmembrane region" description="Helical" evidence="2">
    <location>
        <begin position="193"/>
        <end position="213"/>
    </location>
</feature>
<feature type="chain" id="PRO_5047132583" description="Gram-positive cocci surface proteins LPxTG domain-containing protein" evidence="3">
    <location>
        <begin position="25"/>
        <end position="219"/>
    </location>
</feature>
<sequence length="219" mass="22203">MNRIAALGATALLAVGLGAAPAVAAPLTYENGFTVTASNDSGATCPKDGKIDVGDDYEGDPKEITITAPEGQVITGYCVKAGSAKQGEGPEYVEFGEDDYRTEVTIKHSSGKDISHYTVFYADAPSPSPSPSDEPSDEPSDGSSEEPGDEPTTGPSEEPTTGPSDEPTEPGTEPSDEAEDDGGVLAATGAGPAIGYGLLALALVGGGAALLVLRRRRMA</sequence>
<name>A0ABS3IEV3_9MICO</name>
<dbReference type="Proteomes" id="UP000664617">
    <property type="component" value="Unassembled WGS sequence"/>
</dbReference>
<keyword evidence="5" id="KW-1185">Reference proteome</keyword>
<dbReference type="RefSeq" id="WP_207277138.1">
    <property type="nucleotide sequence ID" value="NZ_JAFMPK010000049.1"/>
</dbReference>
<keyword evidence="2" id="KW-0472">Membrane</keyword>
<feature type="compositionally biased region" description="Low complexity" evidence="1">
    <location>
        <begin position="150"/>
        <end position="164"/>
    </location>
</feature>
<keyword evidence="2" id="KW-1133">Transmembrane helix</keyword>
<feature type="region of interest" description="Disordered" evidence="1">
    <location>
        <begin position="121"/>
        <end position="190"/>
    </location>
</feature>
<keyword evidence="2" id="KW-0812">Transmembrane</keyword>
<feature type="compositionally biased region" description="Acidic residues" evidence="1">
    <location>
        <begin position="134"/>
        <end position="149"/>
    </location>
</feature>
<accession>A0ABS3IEV3</accession>
<evidence type="ECO:0000313" key="4">
    <source>
        <dbReference type="EMBL" id="MBO0611176.1"/>
    </source>
</evidence>
<evidence type="ECO:0000256" key="1">
    <source>
        <dbReference type="SAM" id="MobiDB-lite"/>
    </source>
</evidence>
<keyword evidence="3" id="KW-0732">Signal</keyword>
<evidence type="ECO:0008006" key="6">
    <source>
        <dbReference type="Google" id="ProtNLM"/>
    </source>
</evidence>
<proteinExistence type="predicted"/>
<reference evidence="5" key="2">
    <citation type="submission" date="2023-07" db="EMBL/GenBank/DDBJ databases">
        <title>Myceligenerans salitolerans sp. nov., a halotolerant actinomycete isolated from a salt lake in Xinjiang, China.</title>
        <authorList>
            <person name="Guan T."/>
        </authorList>
    </citation>
    <scope>NUCLEOTIDE SEQUENCE [LARGE SCALE GENOMIC DNA]</scope>
    <source>
        <strain evidence="5">XHU 5031</strain>
    </source>
</reference>
<evidence type="ECO:0000256" key="3">
    <source>
        <dbReference type="SAM" id="SignalP"/>
    </source>
</evidence>
<comment type="caution">
    <text evidence="4">The sequence shown here is derived from an EMBL/GenBank/DDBJ whole genome shotgun (WGS) entry which is preliminary data.</text>
</comment>
<dbReference type="EMBL" id="JAFMPK010000049">
    <property type="protein sequence ID" value="MBO0611176.1"/>
    <property type="molecule type" value="Genomic_DNA"/>
</dbReference>
<evidence type="ECO:0000256" key="2">
    <source>
        <dbReference type="SAM" id="Phobius"/>
    </source>
</evidence>
<reference evidence="4 5" key="1">
    <citation type="submission" date="2021-03" db="EMBL/GenBank/DDBJ databases">
        <authorList>
            <person name="Xin L."/>
        </authorList>
    </citation>
    <scope>NUCLEOTIDE SEQUENCE [LARGE SCALE GENOMIC DNA]</scope>
    <source>
        <strain evidence="4 5">XHU 5031</strain>
    </source>
</reference>
<evidence type="ECO:0000313" key="5">
    <source>
        <dbReference type="Proteomes" id="UP000664617"/>
    </source>
</evidence>
<feature type="signal peptide" evidence="3">
    <location>
        <begin position="1"/>
        <end position="24"/>
    </location>
</feature>
<organism evidence="4 5">
    <name type="scientific">Myceligenerans salitolerans</name>
    <dbReference type="NCBI Taxonomy" id="1230528"/>
    <lineage>
        <taxon>Bacteria</taxon>
        <taxon>Bacillati</taxon>
        <taxon>Actinomycetota</taxon>
        <taxon>Actinomycetes</taxon>
        <taxon>Micrococcales</taxon>
        <taxon>Promicromonosporaceae</taxon>
        <taxon>Myceligenerans</taxon>
    </lineage>
</organism>
<protein>
    <recommendedName>
        <fullName evidence="6">Gram-positive cocci surface proteins LPxTG domain-containing protein</fullName>
    </recommendedName>
</protein>